<organism evidence="2 3">
    <name type="scientific">Daphnia pulex</name>
    <name type="common">Water flea</name>
    <dbReference type="NCBI Taxonomy" id="6669"/>
    <lineage>
        <taxon>Eukaryota</taxon>
        <taxon>Metazoa</taxon>
        <taxon>Ecdysozoa</taxon>
        <taxon>Arthropoda</taxon>
        <taxon>Crustacea</taxon>
        <taxon>Branchiopoda</taxon>
        <taxon>Diplostraca</taxon>
        <taxon>Cladocera</taxon>
        <taxon>Anomopoda</taxon>
        <taxon>Daphniidae</taxon>
        <taxon>Daphnia</taxon>
    </lineage>
</organism>
<protein>
    <submittedName>
        <fullName evidence="2">Uncharacterized protein</fullName>
    </submittedName>
</protein>
<gene>
    <name evidence="2" type="ORF">DAPPUDRAFT_277564</name>
</gene>
<dbReference type="EMBL" id="GL736422">
    <property type="protein sequence ID" value="EFX60423.1"/>
    <property type="molecule type" value="Genomic_DNA"/>
</dbReference>
<dbReference type="InParanoid" id="E9I6F7"/>
<feature type="region of interest" description="Disordered" evidence="1">
    <location>
        <begin position="1"/>
        <end position="31"/>
    </location>
</feature>
<evidence type="ECO:0000256" key="1">
    <source>
        <dbReference type="SAM" id="MobiDB-lite"/>
    </source>
</evidence>
<evidence type="ECO:0000313" key="2">
    <source>
        <dbReference type="EMBL" id="EFX60423.1"/>
    </source>
</evidence>
<keyword evidence="3" id="KW-1185">Reference proteome</keyword>
<dbReference type="AlphaFoldDB" id="E9I6F7"/>
<dbReference type="Proteomes" id="UP000000305">
    <property type="component" value="Unassembled WGS sequence"/>
</dbReference>
<proteinExistence type="predicted"/>
<reference evidence="2 3" key="1">
    <citation type="journal article" date="2011" name="Science">
        <title>The ecoresponsive genome of Daphnia pulex.</title>
        <authorList>
            <person name="Colbourne J.K."/>
            <person name="Pfrender M.E."/>
            <person name="Gilbert D."/>
            <person name="Thomas W.K."/>
            <person name="Tucker A."/>
            <person name="Oakley T.H."/>
            <person name="Tokishita S."/>
            <person name="Aerts A."/>
            <person name="Arnold G.J."/>
            <person name="Basu M.K."/>
            <person name="Bauer D.J."/>
            <person name="Caceres C.E."/>
            <person name="Carmel L."/>
            <person name="Casola C."/>
            <person name="Choi J.H."/>
            <person name="Detter J.C."/>
            <person name="Dong Q."/>
            <person name="Dusheyko S."/>
            <person name="Eads B.D."/>
            <person name="Frohlich T."/>
            <person name="Geiler-Samerotte K.A."/>
            <person name="Gerlach D."/>
            <person name="Hatcher P."/>
            <person name="Jogdeo S."/>
            <person name="Krijgsveld J."/>
            <person name="Kriventseva E.V."/>
            <person name="Kultz D."/>
            <person name="Laforsch C."/>
            <person name="Lindquist E."/>
            <person name="Lopez J."/>
            <person name="Manak J.R."/>
            <person name="Muller J."/>
            <person name="Pangilinan J."/>
            <person name="Patwardhan R.P."/>
            <person name="Pitluck S."/>
            <person name="Pritham E.J."/>
            <person name="Rechtsteiner A."/>
            <person name="Rho M."/>
            <person name="Rogozin I.B."/>
            <person name="Sakarya O."/>
            <person name="Salamov A."/>
            <person name="Schaack S."/>
            <person name="Shapiro H."/>
            <person name="Shiga Y."/>
            <person name="Skalitzky C."/>
            <person name="Smith Z."/>
            <person name="Souvorov A."/>
            <person name="Sung W."/>
            <person name="Tang Z."/>
            <person name="Tsuchiya D."/>
            <person name="Tu H."/>
            <person name="Vos H."/>
            <person name="Wang M."/>
            <person name="Wolf Y.I."/>
            <person name="Yamagata H."/>
            <person name="Yamada T."/>
            <person name="Ye Y."/>
            <person name="Shaw J.R."/>
            <person name="Andrews J."/>
            <person name="Crease T.J."/>
            <person name="Tang H."/>
            <person name="Lucas S.M."/>
            <person name="Robertson H.M."/>
            <person name="Bork P."/>
            <person name="Koonin E.V."/>
            <person name="Zdobnov E.M."/>
            <person name="Grigoriev I.V."/>
            <person name="Lynch M."/>
            <person name="Boore J.L."/>
        </authorList>
    </citation>
    <scope>NUCLEOTIDE SEQUENCE [LARGE SCALE GENOMIC DNA]</scope>
</reference>
<dbReference type="HOGENOM" id="CLU_2186590_0_0_1"/>
<sequence length="109" mass="11838">MNGRSKRYLRATSRLRPLGHGRQSDVQISNGHPGDGLCYLGMGAKIRSRSVTDSDIDSPSLFHVRKEKSNGRSVNIVELHTDAEGQLLDLGAINAALTNGFCCNVSHFS</sequence>
<accession>E9I6F7</accession>
<evidence type="ECO:0000313" key="3">
    <source>
        <dbReference type="Proteomes" id="UP000000305"/>
    </source>
</evidence>
<name>E9I6F7_DAPPU</name>
<dbReference type="PhylomeDB" id="E9I6F7"/>
<dbReference type="KEGG" id="dpx:DAPPUDRAFT_277564"/>